<protein>
    <submittedName>
        <fullName evidence="2">Uncharacterized protein</fullName>
    </submittedName>
</protein>
<keyword evidence="1" id="KW-0812">Transmembrane</keyword>
<dbReference type="Proteomes" id="UP000199473">
    <property type="component" value="Unassembled WGS sequence"/>
</dbReference>
<sequence length="229" mass="24343">MSGPAETRAAPEIRGFIDGLSGNQIDGWAFEPAHPTERVIVELRLDGQAVATTVADRHRTDLVRAGIGDAFHGFRFPLKPDWAERRSDLAVVARGAAGGEAPLQVFRRPAMAEARPPAPAAPPPASPQVIKAIEQLVAGQRALEQRLQDVAARAPAESAGPMPEEAEQRIAVLEAWVARLDERLAALQAEAPPPRAGRAGLDTWQIVLMALLGLTSFGALTAFALILAI</sequence>
<proteinExistence type="predicted"/>
<dbReference type="EMBL" id="FOSQ01000006">
    <property type="protein sequence ID" value="SFK72032.1"/>
    <property type="molecule type" value="Genomic_DNA"/>
</dbReference>
<evidence type="ECO:0000313" key="3">
    <source>
        <dbReference type="Proteomes" id="UP000199473"/>
    </source>
</evidence>
<dbReference type="RefSeq" id="WP_092960971.1">
    <property type="nucleotide sequence ID" value="NZ_FOSQ01000006.1"/>
</dbReference>
<name>A0A1I4BTC0_9PROT</name>
<keyword evidence="1" id="KW-1133">Transmembrane helix</keyword>
<dbReference type="AlphaFoldDB" id="A0A1I4BTC0"/>
<dbReference type="STRING" id="1123062.SAMN02745775_106119"/>
<reference evidence="2 3" key="1">
    <citation type="submission" date="2016-10" db="EMBL/GenBank/DDBJ databases">
        <authorList>
            <person name="de Groot N.N."/>
        </authorList>
    </citation>
    <scope>NUCLEOTIDE SEQUENCE [LARGE SCALE GENOMIC DNA]</scope>
    <source>
        <strain evidence="2 3">DSM 19981</strain>
    </source>
</reference>
<keyword evidence="1" id="KW-0472">Membrane</keyword>
<evidence type="ECO:0000256" key="1">
    <source>
        <dbReference type="SAM" id="Phobius"/>
    </source>
</evidence>
<keyword evidence="3" id="KW-1185">Reference proteome</keyword>
<dbReference type="OrthoDB" id="118340at2"/>
<gene>
    <name evidence="2" type="ORF">SAMN02745775_106119</name>
</gene>
<accession>A0A1I4BTC0</accession>
<evidence type="ECO:0000313" key="2">
    <source>
        <dbReference type="EMBL" id="SFK72032.1"/>
    </source>
</evidence>
<feature type="transmembrane region" description="Helical" evidence="1">
    <location>
        <begin position="204"/>
        <end position="228"/>
    </location>
</feature>
<organism evidence="2 3">
    <name type="scientific">Falsiroseomonas stagni DSM 19981</name>
    <dbReference type="NCBI Taxonomy" id="1123062"/>
    <lineage>
        <taxon>Bacteria</taxon>
        <taxon>Pseudomonadati</taxon>
        <taxon>Pseudomonadota</taxon>
        <taxon>Alphaproteobacteria</taxon>
        <taxon>Acetobacterales</taxon>
        <taxon>Roseomonadaceae</taxon>
        <taxon>Falsiroseomonas</taxon>
    </lineage>
</organism>